<organism evidence="1 2">
    <name type="scientific">Pseudomonas fluorescens</name>
    <dbReference type="NCBI Taxonomy" id="294"/>
    <lineage>
        <taxon>Bacteria</taxon>
        <taxon>Pseudomonadati</taxon>
        <taxon>Pseudomonadota</taxon>
        <taxon>Gammaproteobacteria</taxon>
        <taxon>Pseudomonadales</taxon>
        <taxon>Pseudomonadaceae</taxon>
        <taxon>Pseudomonas</taxon>
    </lineage>
</organism>
<evidence type="ECO:0000313" key="2">
    <source>
        <dbReference type="Proteomes" id="UP000059425"/>
    </source>
</evidence>
<gene>
    <name evidence="1" type="ORF">AO356_19095</name>
</gene>
<proteinExistence type="predicted"/>
<dbReference type="AlphaFoldDB" id="A0A0N9WU83"/>
<dbReference type="Proteomes" id="UP000059425">
    <property type="component" value="Chromosome"/>
</dbReference>
<dbReference type="EMBL" id="CP012831">
    <property type="protein sequence ID" value="ALI08842.1"/>
    <property type="molecule type" value="Genomic_DNA"/>
</dbReference>
<evidence type="ECO:0000313" key="1">
    <source>
        <dbReference type="EMBL" id="ALI08842.1"/>
    </source>
</evidence>
<accession>A0A0N9WU83</accession>
<reference evidence="2" key="1">
    <citation type="submission" date="2015-09" db="EMBL/GenBank/DDBJ databases">
        <title>Whole genome sequence of Pseudomonas fluorescens FW300-N2C3.</title>
        <authorList>
            <person name="Ray J."/>
            <person name="Melnyk R."/>
            <person name="Deutschbauer A."/>
        </authorList>
    </citation>
    <scope>NUCLEOTIDE SEQUENCE [LARGE SCALE GENOMIC DNA]</scope>
    <source>
        <strain evidence="2">FW300-N2C3</strain>
    </source>
</reference>
<name>A0A0N9WU83_PSEFL</name>
<sequence length="63" mass="7262">MAETTAPGKTFTRRRKFRTVITITGYRYTLYRGVAQYQYKKYRFFSADMSLPVGARMAAAPQA</sequence>
<protein>
    <submittedName>
        <fullName evidence="1">Uncharacterized protein</fullName>
    </submittedName>
</protein>
<reference evidence="1 2" key="2">
    <citation type="journal article" date="2018" name="Nature">
        <title>Mutant phenotypes for thousands of bacterial genes of unknown function.</title>
        <authorList>
            <person name="Price M.N."/>
            <person name="Wetmore K.M."/>
            <person name="Waters R.J."/>
            <person name="Callaghan M."/>
            <person name="Ray J."/>
            <person name="Liu H."/>
            <person name="Kuehl J.V."/>
            <person name="Melnyk R.A."/>
            <person name="Lamson J.S."/>
            <person name="Suh Y."/>
            <person name="Carlson H.K."/>
            <person name="Esquivel Z."/>
            <person name="Sadeeshkumar H."/>
            <person name="Chakraborty R."/>
            <person name="Zane G.M."/>
            <person name="Rubin B.E."/>
            <person name="Wall J.D."/>
            <person name="Visel A."/>
            <person name="Bristow J."/>
            <person name="Blow M.J."/>
            <person name="Arkin A.P."/>
            <person name="Deutschbauer A.M."/>
        </authorList>
    </citation>
    <scope>NUCLEOTIDE SEQUENCE [LARGE SCALE GENOMIC DNA]</scope>
    <source>
        <strain evidence="1 2">FW300-N2C3</strain>
    </source>
</reference>